<dbReference type="CDD" id="cd00093">
    <property type="entry name" value="HTH_XRE"/>
    <property type="match status" value="1"/>
</dbReference>
<sequence>MNIYMVLLMSVISCRFFLFGIINLISNPEILTSYTKYSNLSALVIPISYLYFKNLAQKTQSFNRTELLHFIFPVCYFIITSQTYTYITPGFLVKLLFFLVFSVYLIIYLYWSYETLKNTIWRTSAESKTLRKQNKKIHNWTVFLFTALLLASIRLLISLFIEVSHNGMTKGLSYQWISSLIWIAILIKILATPEILYGYKLLDEKLKENRNSHLVFNEIWLMQPVVEINNSQHFILKEKIDDNLQNYFEAIEKGALQYDFFRDSKLTLTDLATKLGIPKSHLSYLFKYHATISFSEYKKIIRIQDAVKLIENGYLKNNTLDSLSKKIGFTSYNPFFTSFKEIMGIAPAEYINKIHTLV</sequence>
<evidence type="ECO:0000313" key="6">
    <source>
        <dbReference type="EMBL" id="GEC73085.1"/>
    </source>
</evidence>
<dbReference type="GO" id="GO:0043565">
    <property type="term" value="F:sequence-specific DNA binding"/>
    <property type="evidence" value="ECO:0007669"/>
    <property type="project" value="InterPro"/>
</dbReference>
<dbReference type="InterPro" id="IPR009057">
    <property type="entry name" value="Homeodomain-like_sf"/>
</dbReference>
<keyword evidence="4" id="KW-1133">Transmembrane helix</keyword>
<keyword evidence="1" id="KW-0805">Transcription regulation</keyword>
<feature type="transmembrane region" description="Helical" evidence="4">
    <location>
        <begin position="173"/>
        <end position="191"/>
    </location>
</feature>
<organism evidence="6 7">
    <name type="scientific">Flavobacterium flevense</name>
    <dbReference type="NCBI Taxonomy" id="983"/>
    <lineage>
        <taxon>Bacteria</taxon>
        <taxon>Pseudomonadati</taxon>
        <taxon>Bacteroidota</taxon>
        <taxon>Flavobacteriia</taxon>
        <taxon>Flavobacteriales</taxon>
        <taxon>Flavobacteriaceae</taxon>
        <taxon>Flavobacterium</taxon>
    </lineage>
</organism>
<dbReference type="PROSITE" id="PS01124">
    <property type="entry name" value="HTH_ARAC_FAMILY_2"/>
    <property type="match status" value="1"/>
</dbReference>
<keyword evidence="4" id="KW-0812">Transmembrane</keyword>
<evidence type="ECO:0000256" key="1">
    <source>
        <dbReference type="ARBA" id="ARBA00023015"/>
    </source>
</evidence>
<keyword evidence="2" id="KW-0238">DNA-binding</keyword>
<dbReference type="InterPro" id="IPR001387">
    <property type="entry name" value="Cro/C1-type_HTH"/>
</dbReference>
<keyword evidence="4" id="KW-0472">Membrane</keyword>
<name>A0A4Y4AXS5_9FLAO</name>
<dbReference type="Proteomes" id="UP000316775">
    <property type="component" value="Unassembled WGS sequence"/>
</dbReference>
<feature type="transmembrane region" description="Helical" evidence="4">
    <location>
        <begin position="37"/>
        <end position="55"/>
    </location>
</feature>
<reference evidence="6 7" key="1">
    <citation type="submission" date="2019-06" db="EMBL/GenBank/DDBJ databases">
        <title>Whole genome shotgun sequence of Flavobacterium flevense NBRC 14960.</title>
        <authorList>
            <person name="Hosoyama A."/>
            <person name="Uohara A."/>
            <person name="Ohji S."/>
            <person name="Ichikawa N."/>
        </authorList>
    </citation>
    <scope>NUCLEOTIDE SEQUENCE [LARGE SCALE GENOMIC DNA]</scope>
    <source>
        <strain evidence="6 7">NBRC 14960</strain>
    </source>
</reference>
<dbReference type="AlphaFoldDB" id="A0A4Y4AXS5"/>
<accession>A0A4Y4AXS5</accession>
<dbReference type="PANTHER" id="PTHR43280">
    <property type="entry name" value="ARAC-FAMILY TRANSCRIPTIONAL REGULATOR"/>
    <property type="match status" value="1"/>
</dbReference>
<gene>
    <name evidence="6" type="ORF">FFL01_26240</name>
</gene>
<keyword evidence="7" id="KW-1185">Reference proteome</keyword>
<evidence type="ECO:0000256" key="4">
    <source>
        <dbReference type="SAM" id="Phobius"/>
    </source>
</evidence>
<feature type="transmembrane region" description="Helical" evidence="4">
    <location>
        <begin position="7"/>
        <end position="25"/>
    </location>
</feature>
<feature type="transmembrane region" description="Helical" evidence="4">
    <location>
        <begin position="140"/>
        <end position="161"/>
    </location>
</feature>
<dbReference type="PANTHER" id="PTHR43280:SF2">
    <property type="entry name" value="HTH-TYPE TRANSCRIPTIONAL REGULATOR EXSA"/>
    <property type="match status" value="1"/>
</dbReference>
<evidence type="ECO:0000313" key="7">
    <source>
        <dbReference type="Proteomes" id="UP000316775"/>
    </source>
</evidence>
<feature type="transmembrane region" description="Helical" evidence="4">
    <location>
        <begin position="91"/>
        <end position="111"/>
    </location>
</feature>
<dbReference type="Gene3D" id="1.10.10.60">
    <property type="entry name" value="Homeodomain-like"/>
    <property type="match status" value="2"/>
</dbReference>
<keyword evidence="3" id="KW-0804">Transcription</keyword>
<evidence type="ECO:0000259" key="5">
    <source>
        <dbReference type="PROSITE" id="PS01124"/>
    </source>
</evidence>
<dbReference type="SUPFAM" id="SSF46689">
    <property type="entry name" value="Homeodomain-like"/>
    <property type="match status" value="1"/>
</dbReference>
<dbReference type="Pfam" id="PF12833">
    <property type="entry name" value="HTH_18"/>
    <property type="match status" value="1"/>
</dbReference>
<protein>
    <recommendedName>
        <fullName evidence="5">HTH araC/xylS-type domain-containing protein</fullName>
    </recommendedName>
</protein>
<feature type="domain" description="HTH araC/xylS-type" evidence="5">
    <location>
        <begin position="245"/>
        <end position="353"/>
    </location>
</feature>
<comment type="caution">
    <text evidence="6">The sequence shown here is derived from an EMBL/GenBank/DDBJ whole genome shotgun (WGS) entry which is preliminary data.</text>
</comment>
<evidence type="ECO:0000256" key="2">
    <source>
        <dbReference type="ARBA" id="ARBA00023125"/>
    </source>
</evidence>
<dbReference type="STRING" id="983.SAMN05443543_10379"/>
<dbReference type="SMART" id="SM00342">
    <property type="entry name" value="HTH_ARAC"/>
    <property type="match status" value="1"/>
</dbReference>
<evidence type="ECO:0000256" key="3">
    <source>
        <dbReference type="ARBA" id="ARBA00023163"/>
    </source>
</evidence>
<feature type="transmembrane region" description="Helical" evidence="4">
    <location>
        <begin position="67"/>
        <end position="85"/>
    </location>
</feature>
<proteinExistence type="predicted"/>
<dbReference type="GO" id="GO:0003700">
    <property type="term" value="F:DNA-binding transcription factor activity"/>
    <property type="evidence" value="ECO:0007669"/>
    <property type="project" value="InterPro"/>
</dbReference>
<dbReference type="EMBL" id="BJNP01000033">
    <property type="protein sequence ID" value="GEC73085.1"/>
    <property type="molecule type" value="Genomic_DNA"/>
</dbReference>
<dbReference type="InterPro" id="IPR018060">
    <property type="entry name" value="HTH_AraC"/>
</dbReference>